<protein>
    <submittedName>
        <fullName evidence="1">Uncharacterized protein</fullName>
    </submittedName>
</protein>
<dbReference type="Proteomes" id="UP000465785">
    <property type="component" value="Chromosome"/>
</dbReference>
<name>A0A9W4B596_9MYCO</name>
<proteinExistence type="predicted"/>
<evidence type="ECO:0000313" key="1">
    <source>
        <dbReference type="EMBL" id="BBY94288.1"/>
    </source>
</evidence>
<sequence>MRYGNATHAVRPSWLCHSTYRTNGEYYTARFVLECEQGHVRVHIKKLGVMDDEMKELLT</sequence>
<dbReference type="RefSeq" id="WP_163731720.1">
    <property type="nucleotide sequence ID" value="NZ_AP022601.1"/>
</dbReference>
<dbReference type="AlphaFoldDB" id="A0A9W4B596"/>
<dbReference type="KEGG" id="mgau:MGALJ_39570"/>
<gene>
    <name evidence="1" type="ORF">MGALJ_39570</name>
</gene>
<dbReference type="EMBL" id="AP022601">
    <property type="protein sequence ID" value="BBY94288.1"/>
    <property type="molecule type" value="Genomic_DNA"/>
</dbReference>
<keyword evidence="2" id="KW-1185">Reference proteome</keyword>
<evidence type="ECO:0000313" key="2">
    <source>
        <dbReference type="Proteomes" id="UP000465785"/>
    </source>
</evidence>
<organism evidence="1 2">
    <name type="scientific">Mycobacterium gallinarum</name>
    <dbReference type="NCBI Taxonomy" id="39689"/>
    <lineage>
        <taxon>Bacteria</taxon>
        <taxon>Bacillati</taxon>
        <taxon>Actinomycetota</taxon>
        <taxon>Actinomycetes</taxon>
        <taxon>Mycobacteriales</taxon>
        <taxon>Mycobacteriaceae</taxon>
        <taxon>Mycobacterium</taxon>
    </lineage>
</organism>
<accession>A0A9W4B596</accession>
<reference evidence="1 2" key="1">
    <citation type="journal article" date="2019" name="Emerg. Microbes Infect.">
        <title>Comprehensive subspecies identification of 175 nontuberculous mycobacteria species based on 7547 genomic profiles.</title>
        <authorList>
            <person name="Matsumoto Y."/>
            <person name="Kinjo T."/>
            <person name="Motooka D."/>
            <person name="Nabeya D."/>
            <person name="Jung N."/>
            <person name="Uechi K."/>
            <person name="Horii T."/>
            <person name="Iida T."/>
            <person name="Fujita J."/>
            <person name="Nakamura S."/>
        </authorList>
    </citation>
    <scope>NUCLEOTIDE SEQUENCE [LARGE SCALE GENOMIC DNA]</scope>
    <source>
        <strain evidence="1 2">JCM 6399</strain>
    </source>
</reference>